<accession>A0ABQ9X600</accession>
<comment type="caution">
    <text evidence="3">The sequence shown here is derived from an EMBL/GenBank/DDBJ whole genome shotgun (WGS) entry which is preliminary data.</text>
</comment>
<evidence type="ECO:0000313" key="3">
    <source>
        <dbReference type="EMBL" id="KAK2947115.1"/>
    </source>
</evidence>
<dbReference type="Proteomes" id="UP001281761">
    <property type="component" value="Unassembled WGS sequence"/>
</dbReference>
<sequence>MKTCVIQKSSIERRSESVLANMKWWLPLVIVVAVVLLTVIGIVVSCVWDRKKNGRKEDHSCLVDLRAEWEHTEHRQLDRKELNETQKKLKKMEDSEISNENTLINP</sequence>
<keyword evidence="2" id="KW-1133">Transmembrane helix</keyword>
<gene>
    <name evidence="3" type="ORF">BLNAU_17967</name>
</gene>
<keyword evidence="2" id="KW-0812">Transmembrane</keyword>
<keyword evidence="2" id="KW-0472">Membrane</keyword>
<evidence type="ECO:0000313" key="4">
    <source>
        <dbReference type="Proteomes" id="UP001281761"/>
    </source>
</evidence>
<evidence type="ECO:0000256" key="2">
    <source>
        <dbReference type="SAM" id="Phobius"/>
    </source>
</evidence>
<feature type="region of interest" description="Disordered" evidence="1">
    <location>
        <begin position="80"/>
        <end position="106"/>
    </location>
</feature>
<name>A0ABQ9X600_9EUKA</name>
<protein>
    <submittedName>
        <fullName evidence="3">Uncharacterized protein</fullName>
    </submittedName>
</protein>
<feature type="transmembrane region" description="Helical" evidence="2">
    <location>
        <begin position="24"/>
        <end position="48"/>
    </location>
</feature>
<keyword evidence="4" id="KW-1185">Reference proteome</keyword>
<proteinExistence type="predicted"/>
<feature type="compositionally biased region" description="Basic and acidic residues" evidence="1">
    <location>
        <begin position="80"/>
        <end position="94"/>
    </location>
</feature>
<organism evidence="3 4">
    <name type="scientific">Blattamonas nauphoetae</name>
    <dbReference type="NCBI Taxonomy" id="2049346"/>
    <lineage>
        <taxon>Eukaryota</taxon>
        <taxon>Metamonada</taxon>
        <taxon>Preaxostyla</taxon>
        <taxon>Oxymonadida</taxon>
        <taxon>Blattamonas</taxon>
    </lineage>
</organism>
<dbReference type="EMBL" id="JARBJD010000210">
    <property type="protein sequence ID" value="KAK2947115.1"/>
    <property type="molecule type" value="Genomic_DNA"/>
</dbReference>
<evidence type="ECO:0000256" key="1">
    <source>
        <dbReference type="SAM" id="MobiDB-lite"/>
    </source>
</evidence>
<reference evidence="3 4" key="1">
    <citation type="journal article" date="2022" name="bioRxiv">
        <title>Genomics of Preaxostyla Flagellates Illuminates Evolutionary Transitions and the Path Towards Mitochondrial Loss.</title>
        <authorList>
            <person name="Novak L.V.F."/>
            <person name="Treitli S.C."/>
            <person name="Pyrih J."/>
            <person name="Halakuc P."/>
            <person name="Pipaliya S.V."/>
            <person name="Vacek V."/>
            <person name="Brzon O."/>
            <person name="Soukal P."/>
            <person name="Eme L."/>
            <person name="Dacks J.B."/>
            <person name="Karnkowska A."/>
            <person name="Elias M."/>
            <person name="Hampl V."/>
        </authorList>
    </citation>
    <scope>NUCLEOTIDE SEQUENCE [LARGE SCALE GENOMIC DNA]</scope>
    <source>
        <strain evidence="3">NAU3</strain>
        <tissue evidence="3">Gut</tissue>
    </source>
</reference>